<keyword evidence="4" id="KW-0285">Flavoprotein</keyword>
<dbReference type="STRING" id="1122209.SAMN02745752_01496"/>
<dbReference type="OrthoDB" id="9769565at2"/>
<dbReference type="SUPFAM" id="SSF51905">
    <property type="entry name" value="FAD/NAD(P)-binding domain"/>
    <property type="match status" value="1"/>
</dbReference>
<evidence type="ECO:0000313" key="10">
    <source>
        <dbReference type="EMBL" id="SFX39405.1"/>
    </source>
</evidence>
<dbReference type="PROSITE" id="PS01304">
    <property type="entry name" value="UBIH"/>
    <property type="match status" value="1"/>
</dbReference>
<name>A0A1K1WRL7_9GAMM</name>
<dbReference type="InterPro" id="IPR036188">
    <property type="entry name" value="FAD/NAD-bd_sf"/>
</dbReference>
<evidence type="ECO:0000313" key="11">
    <source>
        <dbReference type="Proteomes" id="UP000182350"/>
    </source>
</evidence>
<keyword evidence="7" id="KW-0503">Monooxygenase</keyword>
<evidence type="ECO:0000259" key="9">
    <source>
        <dbReference type="Pfam" id="PF01494"/>
    </source>
</evidence>
<dbReference type="NCBIfam" id="TIGR01988">
    <property type="entry name" value="Ubi-OHases"/>
    <property type="match status" value="1"/>
</dbReference>
<dbReference type="InterPro" id="IPR002938">
    <property type="entry name" value="FAD-bd"/>
</dbReference>
<evidence type="ECO:0000256" key="2">
    <source>
        <dbReference type="ARBA" id="ARBA00004749"/>
    </source>
</evidence>
<dbReference type="GO" id="GO:0110142">
    <property type="term" value="C:ubiquinone biosynthesis complex"/>
    <property type="evidence" value="ECO:0007669"/>
    <property type="project" value="UniProtKB-ARBA"/>
</dbReference>
<dbReference type="PANTHER" id="PTHR43876:SF7">
    <property type="entry name" value="UBIQUINONE BIOSYNTHESIS MONOOXYGENASE COQ6, MITOCHONDRIAL"/>
    <property type="match status" value="1"/>
</dbReference>
<evidence type="ECO:0000256" key="5">
    <source>
        <dbReference type="ARBA" id="ARBA00022827"/>
    </source>
</evidence>
<evidence type="ECO:0000256" key="3">
    <source>
        <dbReference type="ARBA" id="ARBA00005349"/>
    </source>
</evidence>
<evidence type="ECO:0000256" key="1">
    <source>
        <dbReference type="ARBA" id="ARBA00001974"/>
    </source>
</evidence>
<gene>
    <name evidence="10" type="ORF">SAMN02745752_01496</name>
</gene>
<evidence type="ECO:0000256" key="4">
    <source>
        <dbReference type="ARBA" id="ARBA00022630"/>
    </source>
</evidence>
<keyword evidence="11" id="KW-1185">Reference proteome</keyword>
<evidence type="ECO:0000256" key="8">
    <source>
        <dbReference type="ARBA" id="ARBA00065734"/>
    </source>
</evidence>
<dbReference type="InterPro" id="IPR051205">
    <property type="entry name" value="UbiH/COQ6_monooxygenase"/>
</dbReference>
<dbReference type="UniPathway" id="UPA00232"/>
<proteinExistence type="inferred from homology"/>
<protein>
    <submittedName>
        <fullName evidence="10">2-octaprenylphenol hydroxylase</fullName>
    </submittedName>
</protein>
<organism evidence="10 11">
    <name type="scientific">Marinospirillum alkaliphilum DSM 21637</name>
    <dbReference type="NCBI Taxonomy" id="1122209"/>
    <lineage>
        <taxon>Bacteria</taxon>
        <taxon>Pseudomonadati</taxon>
        <taxon>Pseudomonadota</taxon>
        <taxon>Gammaproteobacteria</taxon>
        <taxon>Oceanospirillales</taxon>
        <taxon>Oceanospirillaceae</taxon>
        <taxon>Marinospirillum</taxon>
    </lineage>
</organism>
<dbReference type="PANTHER" id="PTHR43876">
    <property type="entry name" value="UBIQUINONE BIOSYNTHESIS MONOOXYGENASE COQ6, MITOCHONDRIAL"/>
    <property type="match status" value="1"/>
</dbReference>
<dbReference type="Gene3D" id="3.50.50.60">
    <property type="entry name" value="FAD/NAD(P)-binding domain"/>
    <property type="match status" value="2"/>
</dbReference>
<dbReference type="FunFam" id="3.50.50.60:FF:000021">
    <property type="entry name" value="Ubiquinone biosynthesis monooxygenase COQ6"/>
    <property type="match status" value="1"/>
</dbReference>
<dbReference type="InterPro" id="IPR010971">
    <property type="entry name" value="UbiH/COQ6"/>
</dbReference>
<dbReference type="AlphaFoldDB" id="A0A1K1WRL7"/>
<keyword evidence="5" id="KW-0274">FAD</keyword>
<feature type="domain" description="FAD-binding" evidence="9">
    <location>
        <begin position="5"/>
        <end position="347"/>
    </location>
</feature>
<accession>A0A1K1WRL7</accession>
<dbReference type="GO" id="GO:0019168">
    <property type="term" value="F:2-polyprenylphenol 6-hydroxylase activity"/>
    <property type="evidence" value="ECO:0007669"/>
    <property type="project" value="TreeGrafter"/>
</dbReference>
<sequence length="403" mass="44588">MQEFDLIIVGGGMTGLAVAAGLRHTRLRLAIVEAAAEPPTWQAAQLDLRVSALSEASRQLLESLGAWKHMAAMRVNPYQGMRVWDSEGTAEVVFDAAEAGVSHLGYLVENPVTQLGLLQAVEQQANLQWFRGVEPVSLSEPLDGQGRRTLILSDGTELRADLVVGADGARSRLREWGGFATREWNYGHHALVTSVRTEKSHQNAAWQRFHASGPLAFLPLNREGDDHWCSIVWSTDPETAAELLELDEASFNRRLTEAFEGRLGQVETSEGRQVFPLRQRHAVDYIKPGLALIGDAAHTIHPLAGQGVNLGFLDAQALTRVLCQAAERQRPLGSLAVLREYQQQRKPDNLAMMALMESFKRLFATRQLPVLLLRNLGMKLVNSNAWIKRQLIAQALGLRPLAR</sequence>
<comment type="pathway">
    <text evidence="2">Cofactor biosynthesis; ubiquinone biosynthesis.</text>
</comment>
<comment type="similarity">
    <text evidence="3">Belongs to the UbiH/COQ6 family.</text>
</comment>
<reference evidence="10 11" key="1">
    <citation type="submission" date="2016-11" db="EMBL/GenBank/DDBJ databases">
        <authorList>
            <person name="Jaros S."/>
            <person name="Januszkiewicz K."/>
            <person name="Wedrychowicz H."/>
        </authorList>
    </citation>
    <scope>NUCLEOTIDE SEQUENCE [LARGE SCALE GENOMIC DNA]</scope>
    <source>
        <strain evidence="10 11">DSM 21637</strain>
    </source>
</reference>
<keyword evidence="6" id="KW-0560">Oxidoreductase</keyword>
<evidence type="ECO:0000256" key="6">
    <source>
        <dbReference type="ARBA" id="ARBA00023002"/>
    </source>
</evidence>
<dbReference type="PRINTS" id="PR00420">
    <property type="entry name" value="RNGMNOXGNASE"/>
</dbReference>
<dbReference type="EMBL" id="FPJW01000004">
    <property type="protein sequence ID" value="SFX39405.1"/>
    <property type="molecule type" value="Genomic_DNA"/>
</dbReference>
<dbReference type="GO" id="GO:0071949">
    <property type="term" value="F:FAD binding"/>
    <property type="evidence" value="ECO:0007669"/>
    <property type="project" value="InterPro"/>
</dbReference>
<dbReference type="Proteomes" id="UP000182350">
    <property type="component" value="Unassembled WGS sequence"/>
</dbReference>
<dbReference type="Pfam" id="PF01494">
    <property type="entry name" value="FAD_binding_3"/>
    <property type="match status" value="1"/>
</dbReference>
<dbReference type="RefSeq" id="WP_072325734.1">
    <property type="nucleotide sequence ID" value="NZ_FPJW01000004.1"/>
</dbReference>
<comment type="cofactor">
    <cofactor evidence="1">
        <name>FAD</name>
        <dbReference type="ChEBI" id="CHEBI:57692"/>
    </cofactor>
</comment>
<comment type="subunit">
    <text evidence="8">Component of the Ubi complex metabolon, which regroups five ubiquinone biosynthesis proteins (UbiE, UbiF, UbiG, UbiH and UbiI) and two accessory factors (UbiK and the lipid-binding protein UbiJ).</text>
</comment>
<evidence type="ECO:0000256" key="7">
    <source>
        <dbReference type="ARBA" id="ARBA00023033"/>
    </source>
</evidence>
<dbReference type="InterPro" id="IPR018168">
    <property type="entry name" value="Ubi_Hdrlase_CS"/>
</dbReference>
<dbReference type="GO" id="GO:0006744">
    <property type="term" value="P:ubiquinone biosynthetic process"/>
    <property type="evidence" value="ECO:0007669"/>
    <property type="project" value="UniProtKB-UniPathway"/>
</dbReference>